<proteinExistence type="predicted"/>
<name>B6IXN1_RHOCS</name>
<evidence type="ECO:0000259" key="3">
    <source>
        <dbReference type="Pfam" id="PF19278"/>
    </source>
</evidence>
<feature type="domain" description="Hydantoinase/oxoprolinase N-terminal" evidence="2">
    <location>
        <begin position="3"/>
        <end position="178"/>
    </location>
</feature>
<dbReference type="SUPFAM" id="SSF53067">
    <property type="entry name" value="Actin-like ATPase domain"/>
    <property type="match status" value="1"/>
</dbReference>
<dbReference type="GO" id="GO:0006749">
    <property type="term" value="P:glutathione metabolic process"/>
    <property type="evidence" value="ECO:0007669"/>
    <property type="project" value="TreeGrafter"/>
</dbReference>
<dbReference type="InterPro" id="IPR049517">
    <property type="entry name" value="ACX-like_C"/>
</dbReference>
<dbReference type="PANTHER" id="PTHR11365:SF23">
    <property type="entry name" value="HYPOTHETICAL 5-OXOPROLINASE (EUROFUNG)-RELATED"/>
    <property type="match status" value="1"/>
</dbReference>
<dbReference type="HOGENOM" id="CLU_002157_1_2_5"/>
<sequence length="693" mass="73276">MMRVATDVGGTFTDLVLCREDAHGAITGVSTVKVDTTPPDFERGVLDALRTADVAMDGLGLFVHGTTVVINALTERKGVVTGLITTEGFRDVLEIGRSNRPDLFNFAFRKPVPFVPRHLRREVPERLDVKGRVVREPDLSGLPAILDDFRAAGVEAVAVCLLHAYRNPAHEAAVAAEIARLWPEVTVTASHAVTREWREYERTSTAVLSAYVKPAAGRYLDRLRQRLEADGFRGRAYVMQSNGGIATLAAARANPIAMVESGPVGGMLAAAALGRLIGEPDVIALDIGGTTAKCTLIQGGEPRITTDYWIEQTPRTPGYAIKTPVIDIVEIGNGGGSIAWVDAGGALHVGPKSAGSTPGPVAYGRGGTEPTTTDANLLTGRINPDRFAGGAIVPDLPAVEAAFARVGSAFGADAVATARGVIRIANANMVNALKLVSLNRGHDPRDFALVAFGGGGAMHAAQLAAELAIPRVVIPVHAAVFSALGMLMSDLRRDYIRTRILRLDTAPPAELASLFDELAAEAGADFGEDGFAPETVLLTRHVDARYLGQEHTVKVPVPAGPLDAVAIADLVEAFHAAHRRAYTFALDAPVEIVNAHLVGVGQIAKLDLPPRPVTGRTVETARTGARRVDYDVDGIHDAAVYDRDALEPGMTLDGPALVEEGATVAVVPPGWTVRVDTFGNLILDRRTGGTPER</sequence>
<dbReference type="RefSeq" id="WP_012568828.1">
    <property type="nucleotide sequence ID" value="NC_011420.2"/>
</dbReference>
<evidence type="ECO:0000259" key="1">
    <source>
        <dbReference type="Pfam" id="PF01968"/>
    </source>
</evidence>
<evidence type="ECO:0000313" key="5">
    <source>
        <dbReference type="Proteomes" id="UP000001591"/>
    </source>
</evidence>
<dbReference type="EMBL" id="CP000613">
    <property type="protein sequence ID" value="ACJ01055.1"/>
    <property type="molecule type" value="Genomic_DNA"/>
</dbReference>
<dbReference type="Pfam" id="PF01968">
    <property type="entry name" value="Hydantoinase_A"/>
    <property type="match status" value="1"/>
</dbReference>
<feature type="domain" description="Hydantoinase A/oxoprolinase" evidence="1">
    <location>
        <begin position="202"/>
        <end position="494"/>
    </location>
</feature>
<dbReference type="PANTHER" id="PTHR11365">
    <property type="entry name" value="5-OXOPROLINASE RELATED"/>
    <property type="match status" value="1"/>
</dbReference>
<dbReference type="InterPro" id="IPR002821">
    <property type="entry name" value="Hydantoinase_A"/>
</dbReference>
<dbReference type="Proteomes" id="UP000001591">
    <property type="component" value="Chromosome"/>
</dbReference>
<dbReference type="GO" id="GO:0005829">
    <property type="term" value="C:cytosol"/>
    <property type="evidence" value="ECO:0007669"/>
    <property type="project" value="TreeGrafter"/>
</dbReference>
<dbReference type="InterPro" id="IPR043129">
    <property type="entry name" value="ATPase_NBD"/>
</dbReference>
<dbReference type="STRING" id="414684.RC1_3712"/>
<gene>
    <name evidence="4" type="primary">hyuA</name>
    <name evidence="4" type="ordered locus">RC1_3712</name>
</gene>
<dbReference type="Pfam" id="PF19278">
    <property type="entry name" value="Hydant_A_C"/>
    <property type="match status" value="1"/>
</dbReference>
<dbReference type="KEGG" id="rce:RC1_3712"/>
<dbReference type="GO" id="GO:0017168">
    <property type="term" value="F:5-oxoprolinase (ATP-hydrolyzing) activity"/>
    <property type="evidence" value="ECO:0007669"/>
    <property type="project" value="TreeGrafter"/>
</dbReference>
<dbReference type="Pfam" id="PF05378">
    <property type="entry name" value="Hydant_A_N"/>
    <property type="match status" value="1"/>
</dbReference>
<feature type="domain" description="Acetophenone carboxylase-like C-terminal" evidence="3">
    <location>
        <begin position="509"/>
        <end position="678"/>
    </location>
</feature>
<evidence type="ECO:0000313" key="4">
    <source>
        <dbReference type="EMBL" id="ACJ01055.1"/>
    </source>
</evidence>
<keyword evidence="5" id="KW-1185">Reference proteome</keyword>
<organism evidence="4 5">
    <name type="scientific">Rhodospirillum centenum (strain ATCC 51521 / SW)</name>
    <dbReference type="NCBI Taxonomy" id="414684"/>
    <lineage>
        <taxon>Bacteria</taxon>
        <taxon>Pseudomonadati</taxon>
        <taxon>Pseudomonadota</taxon>
        <taxon>Alphaproteobacteria</taxon>
        <taxon>Rhodospirillales</taxon>
        <taxon>Rhodospirillaceae</taxon>
        <taxon>Rhodospirillum</taxon>
    </lineage>
</organism>
<evidence type="ECO:0000259" key="2">
    <source>
        <dbReference type="Pfam" id="PF05378"/>
    </source>
</evidence>
<accession>B6IXN1</accession>
<dbReference type="InterPro" id="IPR045079">
    <property type="entry name" value="Oxoprolinase-like"/>
</dbReference>
<dbReference type="AlphaFoldDB" id="B6IXN1"/>
<protein>
    <submittedName>
        <fullName evidence="4">Hydantoin utilization protein A</fullName>
    </submittedName>
</protein>
<dbReference type="eggNOG" id="COG0145">
    <property type="taxonomic scope" value="Bacteria"/>
</dbReference>
<reference evidence="4 5" key="1">
    <citation type="journal article" date="2010" name="BMC Genomics">
        <title>Metabolic flexibility revealed in the genome of the cyst-forming alpha-1 proteobacterium Rhodospirillum centenum.</title>
        <authorList>
            <person name="Lu Y.K."/>
            <person name="Marden J."/>
            <person name="Han M."/>
            <person name="Swingley W.D."/>
            <person name="Mastrian S.D."/>
            <person name="Chowdhury S.R."/>
            <person name="Hao J."/>
            <person name="Helmy T."/>
            <person name="Kim S."/>
            <person name="Kurdoglu A.A."/>
            <person name="Matthies H.J."/>
            <person name="Rollo D."/>
            <person name="Stothard P."/>
            <person name="Blankenship R.E."/>
            <person name="Bauer C.E."/>
            <person name="Touchman J.W."/>
        </authorList>
    </citation>
    <scope>NUCLEOTIDE SEQUENCE [LARGE SCALE GENOMIC DNA]</scope>
    <source>
        <strain evidence="5">ATCC 51521 / SW</strain>
    </source>
</reference>
<dbReference type="InterPro" id="IPR008040">
    <property type="entry name" value="Hydant_A_N"/>
</dbReference>